<keyword evidence="5 6" id="KW-0472">Membrane</keyword>
<dbReference type="GO" id="GO:0016787">
    <property type="term" value="F:hydrolase activity"/>
    <property type="evidence" value="ECO:0007669"/>
    <property type="project" value="UniProtKB-KW"/>
</dbReference>
<keyword evidence="6" id="KW-0066">ATP synthesis</keyword>
<gene>
    <name evidence="7" type="primary">atp8</name>
</gene>
<keyword evidence="3 6" id="KW-0812">Transmembrane</keyword>
<dbReference type="AlphaFoldDB" id="Q950R0"/>
<evidence type="ECO:0000313" key="7">
    <source>
        <dbReference type="EMBL" id="AAK84248.1"/>
    </source>
</evidence>
<dbReference type="GO" id="GO:0015986">
    <property type="term" value="P:proton motive force-driven ATP synthesis"/>
    <property type="evidence" value="ECO:0007669"/>
    <property type="project" value="UniProtKB-UniRule"/>
</dbReference>
<keyword evidence="4 6" id="KW-1133">Transmembrane helix</keyword>
<dbReference type="GeneID" id="809640"/>
<feature type="transmembrane region" description="Helical" evidence="6">
    <location>
        <begin position="6"/>
        <end position="26"/>
    </location>
</feature>
<protein>
    <recommendedName>
        <fullName evidence="6">ATP synthase protein 8</fullName>
    </recommendedName>
</protein>
<name>Q950R0_SPIPN</name>
<reference evidence="7" key="2">
    <citation type="journal article" date="2002" name="Mol. Biol. Evol.">
        <title>Hyaloraphidium curvatum: a linear mitochondrial genome, tRNA editing, and an evolutionary link to lower fungi.</title>
        <authorList>
            <person name="Forget L."/>
            <person name="Ustinova J."/>
            <person name="Wang Z."/>
            <person name="Huss V.A."/>
            <person name="Franz Lang B."/>
        </authorList>
    </citation>
    <scope>NUCLEOTIDE SEQUENCE</scope>
</reference>
<keyword evidence="6" id="KW-0375">Hydrogen ion transport</keyword>
<dbReference type="GO" id="GO:0045259">
    <property type="term" value="C:proton-transporting ATP synthase complex"/>
    <property type="evidence" value="ECO:0007669"/>
    <property type="project" value="UniProtKB-KW"/>
</dbReference>
<comment type="subcellular location">
    <subcellularLocation>
        <location evidence="1">Membrane</location>
        <topology evidence="1">Single-pass membrane protein</topology>
    </subcellularLocation>
    <subcellularLocation>
        <location evidence="6">Mitochondrion inner membrane</location>
        <topology evidence="6">Single-pass membrane protein</topology>
    </subcellularLocation>
</comment>
<keyword evidence="7" id="KW-0378">Hydrolase</keyword>
<keyword evidence="6" id="KW-0138">CF(0)</keyword>
<evidence type="ECO:0000256" key="6">
    <source>
        <dbReference type="RuleBase" id="RU368038"/>
    </source>
</evidence>
<evidence type="ECO:0000256" key="3">
    <source>
        <dbReference type="ARBA" id="ARBA00022692"/>
    </source>
</evidence>
<evidence type="ECO:0000256" key="4">
    <source>
        <dbReference type="ARBA" id="ARBA00022989"/>
    </source>
</evidence>
<evidence type="ECO:0000256" key="5">
    <source>
        <dbReference type="ARBA" id="ARBA00023136"/>
    </source>
</evidence>
<keyword evidence="6 7" id="KW-0496">Mitochondrion</keyword>
<evidence type="ECO:0000256" key="2">
    <source>
        <dbReference type="ARBA" id="ARBA00008892"/>
    </source>
</evidence>
<dbReference type="Pfam" id="PF05933">
    <property type="entry name" value="Fun_ATP-synt_8"/>
    <property type="match status" value="1"/>
</dbReference>
<organism evidence="7">
    <name type="scientific">Spizellomyces punctatus</name>
    <dbReference type="NCBI Taxonomy" id="109760"/>
    <lineage>
        <taxon>Eukaryota</taxon>
        <taxon>Fungi</taxon>
        <taxon>Fungi incertae sedis</taxon>
        <taxon>Chytridiomycota</taxon>
        <taxon>Chytridiomycota incertae sedis</taxon>
        <taxon>Chytridiomycetes</taxon>
        <taxon>Spizellomycetales</taxon>
        <taxon>Spizellomycetaceae</taxon>
        <taxon>Spizellomyces</taxon>
    </lineage>
</organism>
<dbReference type="EMBL" id="AF404303">
    <property type="protein sequence ID" value="AAK84248.1"/>
    <property type="molecule type" value="Genomic_DNA"/>
</dbReference>
<dbReference type="GO" id="GO:0015078">
    <property type="term" value="F:proton transmembrane transporter activity"/>
    <property type="evidence" value="ECO:0007669"/>
    <property type="project" value="UniProtKB-UniRule"/>
</dbReference>
<reference evidence="7" key="1">
    <citation type="submission" date="2001-07" db="EMBL/GenBank/DDBJ databases">
        <authorList>
            <person name="Lang F.B.F."/>
        </authorList>
    </citation>
    <scope>NUCLEOTIDE SEQUENCE</scope>
</reference>
<proteinExistence type="inferred from homology"/>
<sequence length="66" mass="8306">MPQFNPYWWINLISWTFAILSFVTWYHQAISFPNTLRIQLSRAAMLFYFYLRYLNKPIFLQYFIHY</sequence>
<dbReference type="InterPro" id="IPR009230">
    <property type="entry name" value="ATP_synth_su8_fun"/>
</dbReference>
<comment type="subunit">
    <text evidence="6">F-type ATPases have 2 components, CF(1) - the catalytic core - and CF(0) - the membrane proton channel.</text>
</comment>
<dbReference type="GO" id="GO:0005743">
    <property type="term" value="C:mitochondrial inner membrane"/>
    <property type="evidence" value="ECO:0007669"/>
    <property type="project" value="UniProtKB-SubCell"/>
</dbReference>
<keyword evidence="6" id="KW-0813">Transport</keyword>
<comment type="function">
    <text evidence="6">Mitochondrial membrane ATP synthase (F(1)F(0) ATP synthase or Complex V) produces ATP from ADP in the presence of a proton gradient across the membrane which is generated by electron transport complexes of the respiratory chain. F-type ATPases consist of two structural domains, F(1) - containing the extramembraneous catalytic core and F(0) - containing the membrane proton channel, linked together by a central stalk and a peripheral stalk. During catalysis, ATP synthesis in the catalytic domain of F(1) is coupled via a rotary mechanism of the central stalk subunits to proton translocation. Part of the complex F(0) domain. Minor subunit located with subunit a in the membrane.</text>
</comment>
<geneLocation type="mitochondrion" evidence="7"/>
<accession>Q950R0</accession>
<evidence type="ECO:0000256" key="1">
    <source>
        <dbReference type="ARBA" id="ARBA00004167"/>
    </source>
</evidence>
<keyword evidence="6" id="KW-0406">Ion transport</keyword>
<comment type="similarity">
    <text evidence="2 6">Belongs to the ATPase protein 8 family.</text>
</comment>
<dbReference type="RefSeq" id="NP_150319.1">
    <property type="nucleotide sequence ID" value="NC_003052.1"/>
</dbReference>